<evidence type="ECO:0000259" key="2">
    <source>
        <dbReference type="PROSITE" id="PS51363"/>
    </source>
</evidence>
<dbReference type="SUPFAM" id="SSF48371">
    <property type="entry name" value="ARM repeat"/>
    <property type="match status" value="1"/>
</dbReference>
<proteinExistence type="predicted"/>
<dbReference type="InterPro" id="IPR051956">
    <property type="entry name" value="eIF2B_epsilon"/>
</dbReference>
<keyword evidence="4" id="KW-1185">Reference proteome</keyword>
<dbReference type="Gene3D" id="1.25.40.180">
    <property type="match status" value="1"/>
</dbReference>
<dbReference type="InterPro" id="IPR016024">
    <property type="entry name" value="ARM-type_fold"/>
</dbReference>
<dbReference type="PANTHER" id="PTHR45887">
    <property type="entry name" value="TRANSLATION INITIATION FACTOR EIF-2B SUBUNIT EPSILON"/>
    <property type="match status" value="1"/>
</dbReference>
<dbReference type="FunFam" id="1.25.40.180:FF:000002">
    <property type="entry name" value="Eukaryotic translation initiation factor 4 gamma, 3, putative"/>
    <property type="match status" value="1"/>
</dbReference>
<feature type="compositionally biased region" description="Low complexity" evidence="1">
    <location>
        <begin position="51"/>
        <end position="61"/>
    </location>
</feature>
<feature type="non-terminal residue" evidence="3">
    <location>
        <position position="1"/>
    </location>
</feature>
<dbReference type="Pfam" id="PF02020">
    <property type="entry name" value="W2"/>
    <property type="match status" value="1"/>
</dbReference>
<sequence length="362" mass="40123">STIDEKIQLVPKAQLGSWGKGSSGGAKASEIESLRPSATSLNRFSALQPPVSSVSSSSVSSELDSRRALTSRGSTGREKNDKPLPSSVTRPNTFLRGSSNKELLLDNQAQEEQRREMLETVKQLTGGMDMERNITETDRNKAKEIGGCISLLDEVIPQNKLYISVLCVNCSDSFKLKKLDFTVSDCSSSSEALSEEELSADELNKQLEKLIIEDKANDEQIFDWVEANLDEGQMSSPTFLRALMTAVCKAAIIADSSSFRVDTAVIKQRVPILLKYLDSDTEKELQALYALQASIVKLDQPPNLLRMFFDCLYDEEVISEDAFYKWESSKDPGEQNGKGVALKSVTAFFTWLREAEEESEDN</sequence>
<dbReference type="GO" id="GO:0031369">
    <property type="term" value="F:translation initiation factor binding"/>
    <property type="evidence" value="ECO:0007669"/>
    <property type="project" value="TreeGrafter"/>
</dbReference>
<dbReference type="GO" id="GO:0005851">
    <property type="term" value="C:eukaryotic translation initiation factor 2B complex"/>
    <property type="evidence" value="ECO:0007669"/>
    <property type="project" value="TreeGrafter"/>
</dbReference>
<gene>
    <name evidence="3" type="ORF">KIL84_022193</name>
</gene>
<feature type="compositionally biased region" description="Polar residues" evidence="1">
    <location>
        <begin position="86"/>
        <end position="101"/>
    </location>
</feature>
<name>A0A9D3X9U1_9SAUR</name>
<comment type="caution">
    <text evidence="3">The sequence shown here is derived from an EMBL/GenBank/DDBJ whole genome shotgun (WGS) entry which is preliminary data.</text>
</comment>
<organism evidence="3 4">
    <name type="scientific">Mauremys mutica</name>
    <name type="common">yellowpond turtle</name>
    <dbReference type="NCBI Taxonomy" id="74926"/>
    <lineage>
        <taxon>Eukaryota</taxon>
        <taxon>Metazoa</taxon>
        <taxon>Chordata</taxon>
        <taxon>Craniata</taxon>
        <taxon>Vertebrata</taxon>
        <taxon>Euteleostomi</taxon>
        <taxon>Archelosauria</taxon>
        <taxon>Testudinata</taxon>
        <taxon>Testudines</taxon>
        <taxon>Cryptodira</taxon>
        <taxon>Durocryptodira</taxon>
        <taxon>Testudinoidea</taxon>
        <taxon>Geoemydidae</taxon>
        <taxon>Geoemydinae</taxon>
        <taxon>Mauremys</taxon>
    </lineage>
</organism>
<dbReference type="EMBL" id="JAHDVG010000476">
    <property type="protein sequence ID" value="KAH1175668.1"/>
    <property type="molecule type" value="Genomic_DNA"/>
</dbReference>
<accession>A0A9D3X9U1</accession>
<evidence type="ECO:0000313" key="4">
    <source>
        <dbReference type="Proteomes" id="UP000827986"/>
    </source>
</evidence>
<dbReference type="PROSITE" id="PS51363">
    <property type="entry name" value="W2"/>
    <property type="match status" value="1"/>
</dbReference>
<dbReference type="PANTHER" id="PTHR45887:SF1">
    <property type="entry name" value="TRANSLATION INITIATION FACTOR EIF-2B SUBUNIT EPSILON"/>
    <property type="match status" value="1"/>
</dbReference>
<reference evidence="3" key="1">
    <citation type="submission" date="2021-09" db="EMBL/GenBank/DDBJ databases">
        <title>The genome of Mauremys mutica provides insights into the evolution of semi-aquatic lifestyle.</title>
        <authorList>
            <person name="Gong S."/>
            <person name="Gao Y."/>
        </authorList>
    </citation>
    <scope>NUCLEOTIDE SEQUENCE</scope>
    <source>
        <strain evidence="3">MM-2020</strain>
        <tissue evidence="3">Muscle</tissue>
    </source>
</reference>
<evidence type="ECO:0000256" key="1">
    <source>
        <dbReference type="SAM" id="MobiDB-lite"/>
    </source>
</evidence>
<dbReference type="GO" id="GO:0005085">
    <property type="term" value="F:guanyl-nucleotide exchange factor activity"/>
    <property type="evidence" value="ECO:0007669"/>
    <property type="project" value="TreeGrafter"/>
</dbReference>
<feature type="domain" description="W2" evidence="2">
    <location>
        <begin position="193"/>
        <end position="362"/>
    </location>
</feature>
<dbReference type="SMART" id="SM00515">
    <property type="entry name" value="eIF5C"/>
    <property type="match status" value="1"/>
</dbReference>
<protein>
    <recommendedName>
        <fullName evidence="2">W2 domain-containing protein</fullName>
    </recommendedName>
</protein>
<dbReference type="GO" id="GO:0003743">
    <property type="term" value="F:translation initiation factor activity"/>
    <property type="evidence" value="ECO:0007669"/>
    <property type="project" value="TreeGrafter"/>
</dbReference>
<dbReference type="Proteomes" id="UP000827986">
    <property type="component" value="Unassembled WGS sequence"/>
</dbReference>
<dbReference type="AlphaFoldDB" id="A0A9D3X9U1"/>
<feature type="region of interest" description="Disordered" evidence="1">
    <location>
        <begin position="47"/>
        <end position="102"/>
    </location>
</feature>
<evidence type="ECO:0000313" key="3">
    <source>
        <dbReference type="EMBL" id="KAH1175668.1"/>
    </source>
</evidence>
<dbReference type="CDD" id="cd11559">
    <property type="entry name" value="W2_eIF4G1_like"/>
    <property type="match status" value="1"/>
</dbReference>
<dbReference type="InterPro" id="IPR003307">
    <property type="entry name" value="W2_domain"/>
</dbReference>